<sequence length="179" mass="20104">MLANRTSATRMIDPEVIGHQEVSLCATGADDPTGRLAFKGRLELEVDDCSPNKPCEDSELSGPFTTVPNWNFWKTGKKNLSLTTKTYETWSKWTRGGGIQKNSKSETPSADSNLGPLCEASGKAIVLPRLGLDEAGREQWFCLDWDLTMKLKGEEHKFCLYRPWMRLVRAVVPTLVWKI</sequence>
<gene>
    <name evidence="1" type="ORF">AVEN_137449_1</name>
</gene>
<dbReference type="Proteomes" id="UP000499080">
    <property type="component" value="Unassembled WGS sequence"/>
</dbReference>
<reference evidence="1 2" key="1">
    <citation type="journal article" date="2019" name="Sci. Rep.">
        <title>Orb-weaving spider Araneus ventricosus genome elucidates the spidroin gene catalogue.</title>
        <authorList>
            <person name="Kono N."/>
            <person name="Nakamura H."/>
            <person name="Ohtoshi R."/>
            <person name="Moran D.A.P."/>
            <person name="Shinohara A."/>
            <person name="Yoshida Y."/>
            <person name="Fujiwara M."/>
            <person name="Mori M."/>
            <person name="Tomita M."/>
            <person name="Arakawa K."/>
        </authorList>
    </citation>
    <scope>NUCLEOTIDE SEQUENCE [LARGE SCALE GENOMIC DNA]</scope>
</reference>
<keyword evidence="2" id="KW-1185">Reference proteome</keyword>
<evidence type="ECO:0000313" key="2">
    <source>
        <dbReference type="Proteomes" id="UP000499080"/>
    </source>
</evidence>
<dbReference type="AlphaFoldDB" id="A0A4Y2K0V1"/>
<evidence type="ECO:0000313" key="1">
    <source>
        <dbReference type="EMBL" id="GBM95106.1"/>
    </source>
</evidence>
<comment type="caution">
    <text evidence="1">The sequence shown here is derived from an EMBL/GenBank/DDBJ whole genome shotgun (WGS) entry which is preliminary data.</text>
</comment>
<name>A0A4Y2K0V1_ARAVE</name>
<dbReference type="EMBL" id="BGPR01004030">
    <property type="protein sequence ID" value="GBM95106.1"/>
    <property type="molecule type" value="Genomic_DNA"/>
</dbReference>
<accession>A0A4Y2K0V1</accession>
<organism evidence="1 2">
    <name type="scientific">Araneus ventricosus</name>
    <name type="common">Orbweaver spider</name>
    <name type="synonym">Epeira ventricosa</name>
    <dbReference type="NCBI Taxonomy" id="182803"/>
    <lineage>
        <taxon>Eukaryota</taxon>
        <taxon>Metazoa</taxon>
        <taxon>Ecdysozoa</taxon>
        <taxon>Arthropoda</taxon>
        <taxon>Chelicerata</taxon>
        <taxon>Arachnida</taxon>
        <taxon>Araneae</taxon>
        <taxon>Araneomorphae</taxon>
        <taxon>Entelegynae</taxon>
        <taxon>Araneoidea</taxon>
        <taxon>Araneidae</taxon>
        <taxon>Araneus</taxon>
    </lineage>
</organism>
<protein>
    <submittedName>
        <fullName evidence="1">Uncharacterized protein</fullName>
    </submittedName>
</protein>
<proteinExistence type="predicted"/>